<accession>A0A1X7RH35</accession>
<evidence type="ECO:0000313" key="2">
    <source>
        <dbReference type="Proteomes" id="UP000215127"/>
    </source>
</evidence>
<organism evidence="1 2">
    <name type="scientific">Zymoseptoria tritici (strain ST99CH_3D7)</name>
    <dbReference type="NCBI Taxonomy" id="1276538"/>
    <lineage>
        <taxon>Eukaryota</taxon>
        <taxon>Fungi</taxon>
        <taxon>Dikarya</taxon>
        <taxon>Ascomycota</taxon>
        <taxon>Pezizomycotina</taxon>
        <taxon>Dothideomycetes</taxon>
        <taxon>Dothideomycetidae</taxon>
        <taxon>Mycosphaerellales</taxon>
        <taxon>Mycosphaerellaceae</taxon>
        <taxon>Zymoseptoria</taxon>
    </lineage>
</organism>
<evidence type="ECO:0000313" key="1">
    <source>
        <dbReference type="EMBL" id="SMQ46722.1"/>
    </source>
</evidence>
<proteinExistence type="predicted"/>
<sequence length="154" mass="16926">MRHGVRQPPGRRLTTVQELNEGITAGWTRSVPVKNGRDVFVVEEPVDKTNACVVDDHHARATTSTRDECAIESDVGNRCSNWGCSCNKLQSDASEALSRVCRGASNCVPAKDRQHCWLAQRQGIIDVLYQDVALDGYLERGGSAFWLANILATV</sequence>
<keyword evidence="2" id="KW-1185">Reference proteome</keyword>
<gene>
    <name evidence="1" type="ORF">ZT3D7_G1868</name>
</gene>
<dbReference type="AlphaFoldDB" id="A0A1X7RH35"/>
<dbReference type="Proteomes" id="UP000215127">
    <property type="component" value="Chromosome 1"/>
</dbReference>
<reference evidence="1 2" key="1">
    <citation type="submission" date="2016-06" db="EMBL/GenBank/DDBJ databases">
        <authorList>
            <person name="Kjaerup R.B."/>
            <person name="Dalgaard T.S."/>
            <person name="Juul-Madsen H.R."/>
        </authorList>
    </citation>
    <scope>NUCLEOTIDE SEQUENCE [LARGE SCALE GENOMIC DNA]</scope>
</reference>
<protein>
    <submittedName>
        <fullName evidence="1">Uncharacterized protein</fullName>
    </submittedName>
</protein>
<name>A0A1X7RH35_ZYMT9</name>
<dbReference type="EMBL" id="LT853692">
    <property type="protein sequence ID" value="SMQ46722.1"/>
    <property type="molecule type" value="Genomic_DNA"/>
</dbReference>